<evidence type="ECO:0000313" key="5">
    <source>
        <dbReference type="Proteomes" id="UP000094622"/>
    </source>
</evidence>
<dbReference type="SMART" id="SM00052">
    <property type="entry name" value="EAL"/>
    <property type="match status" value="1"/>
</dbReference>
<dbReference type="PANTHER" id="PTHR33121:SF76">
    <property type="entry name" value="SIGNALING PROTEIN"/>
    <property type="match status" value="1"/>
</dbReference>
<organism evidence="4 5">
    <name type="scientific">Methylobrevis pamukkalensis</name>
    <dbReference type="NCBI Taxonomy" id="1439726"/>
    <lineage>
        <taxon>Bacteria</taxon>
        <taxon>Pseudomonadati</taxon>
        <taxon>Pseudomonadota</taxon>
        <taxon>Alphaproteobacteria</taxon>
        <taxon>Hyphomicrobiales</taxon>
        <taxon>Pleomorphomonadaceae</taxon>
        <taxon>Methylobrevis</taxon>
    </lineage>
</organism>
<sequence length="382" mass="42654">MNLPKVVIDAGEDASGTLVTRLSGIRHAFQPIVDIHTGVVHAYEALLRGTMEGGYPTIASFFDAAYIRHELAEVELILASRAIETLGRLPGGGARRLFLNIDGRTLEDQSFRVDRLLKLAADNDLNPGALCIELSEQHKTAHSSSATMMVAALRAGQIRIALDDFGQGFSELTLLYAFQPEYVKIDRFFVADIARSPRKKLFVSTVVNLAHVLGAKVIAEGIETAEEHTACREIGCDLAQGYYIARPCLEVEQMPGAYRHVMTASSFDRRKRESDETIVRAEVNPVPPVDVDLGMKDVFDRFRRAPDQAYFPVLGHGGEPIGLLHERNLRSFVFSPTGRDILQNSFFAHKLFTFVTRCPIADISRRWRRFSRCMPTVARPRR</sequence>
<dbReference type="SUPFAM" id="SSF141868">
    <property type="entry name" value="EAL domain-like"/>
    <property type="match status" value="1"/>
</dbReference>
<dbReference type="InterPro" id="IPR000644">
    <property type="entry name" value="CBS_dom"/>
</dbReference>
<dbReference type="Pfam" id="PF00563">
    <property type="entry name" value="EAL"/>
    <property type="match status" value="1"/>
</dbReference>
<keyword evidence="1" id="KW-0129">CBS domain</keyword>
<feature type="domain" description="CBS" evidence="3">
    <location>
        <begin position="278"/>
        <end position="341"/>
    </location>
</feature>
<dbReference type="AlphaFoldDB" id="A0A1E3H4E6"/>
<dbReference type="Proteomes" id="UP000094622">
    <property type="component" value="Unassembled WGS sequence"/>
</dbReference>
<evidence type="ECO:0000259" key="2">
    <source>
        <dbReference type="PROSITE" id="PS50883"/>
    </source>
</evidence>
<dbReference type="RefSeq" id="WP_083255670.1">
    <property type="nucleotide sequence ID" value="NZ_MCRJ01000052.1"/>
</dbReference>
<evidence type="ECO:0000313" key="4">
    <source>
        <dbReference type="EMBL" id="ODN70391.1"/>
    </source>
</evidence>
<dbReference type="PROSITE" id="PS51371">
    <property type="entry name" value="CBS"/>
    <property type="match status" value="1"/>
</dbReference>
<keyword evidence="5" id="KW-1185">Reference proteome</keyword>
<dbReference type="Gene3D" id="3.20.20.450">
    <property type="entry name" value="EAL domain"/>
    <property type="match status" value="1"/>
</dbReference>
<name>A0A1E3H4E6_9HYPH</name>
<comment type="caution">
    <text evidence="4">The sequence shown here is derived from an EMBL/GenBank/DDBJ whole genome shotgun (WGS) entry which is preliminary data.</text>
</comment>
<reference evidence="4 5" key="1">
    <citation type="submission" date="2016-07" db="EMBL/GenBank/DDBJ databases">
        <title>Draft Genome Sequence of Methylobrevis pamukkalensis PK2.</title>
        <authorList>
            <person name="Vasilenko O.V."/>
            <person name="Doronina N.V."/>
            <person name="Shmareva M.N."/>
            <person name="Tarlachkov S.V."/>
            <person name="Mustakhimov I."/>
            <person name="Trotsenko Y.A."/>
        </authorList>
    </citation>
    <scope>NUCLEOTIDE SEQUENCE [LARGE SCALE GENOMIC DNA]</scope>
    <source>
        <strain evidence="4 5">PK2</strain>
    </source>
</reference>
<dbReference type="PROSITE" id="PS50883">
    <property type="entry name" value="EAL"/>
    <property type="match status" value="1"/>
</dbReference>
<evidence type="ECO:0000259" key="3">
    <source>
        <dbReference type="PROSITE" id="PS51371"/>
    </source>
</evidence>
<accession>A0A1E3H4E6</accession>
<protein>
    <submittedName>
        <fullName evidence="4">Phytochrome-like protein cph2</fullName>
    </submittedName>
</protein>
<dbReference type="PANTHER" id="PTHR33121">
    <property type="entry name" value="CYCLIC DI-GMP PHOSPHODIESTERASE PDEF"/>
    <property type="match status" value="1"/>
</dbReference>
<dbReference type="EMBL" id="MCRJ01000052">
    <property type="protein sequence ID" value="ODN70391.1"/>
    <property type="molecule type" value="Genomic_DNA"/>
</dbReference>
<dbReference type="InterPro" id="IPR035919">
    <property type="entry name" value="EAL_sf"/>
</dbReference>
<dbReference type="PATRIC" id="fig|1439726.3.peg.2433"/>
<dbReference type="OrthoDB" id="1673646at2"/>
<dbReference type="InterPro" id="IPR001633">
    <property type="entry name" value="EAL_dom"/>
</dbReference>
<feature type="domain" description="EAL" evidence="2">
    <location>
        <begin position="7"/>
        <end position="261"/>
    </location>
</feature>
<proteinExistence type="predicted"/>
<evidence type="ECO:0000256" key="1">
    <source>
        <dbReference type="PROSITE-ProRule" id="PRU00703"/>
    </source>
</evidence>
<gene>
    <name evidence="4" type="primary">cph2_3</name>
    <name evidence="4" type="ORF">A6302_02312</name>
</gene>
<dbReference type="CDD" id="cd01948">
    <property type="entry name" value="EAL"/>
    <property type="match status" value="1"/>
</dbReference>
<dbReference type="GO" id="GO:0071111">
    <property type="term" value="F:cyclic-guanylate-specific phosphodiesterase activity"/>
    <property type="evidence" value="ECO:0007669"/>
    <property type="project" value="InterPro"/>
</dbReference>
<dbReference type="InterPro" id="IPR050706">
    <property type="entry name" value="Cyclic-di-GMP_PDE-like"/>
</dbReference>